<dbReference type="OrthoDB" id="5148381at2"/>
<evidence type="ECO:0000313" key="1">
    <source>
        <dbReference type="EMBL" id="MCP2370467.1"/>
    </source>
</evidence>
<name>A0A9X2KEC1_9MICO</name>
<sequence length="190" mass="19922">MMRAGRGIRTRAVLGGVVVAAAACLLTVPSPEPTVAAWVDTEHSRGTVAAGVVNPPTAITCSRSGSPIGQLYWDLSWTPPTTGLPAVRYRISMVRTAAPGGDGNRPYLDDLLLPIGVTSVRLYSDPQRNPPGSTSVEYRVAGGAVDATGRGIFQVVSVEAGGWSSVEASRFLRVERNAVGTNNAWVPFCS</sequence>
<comment type="caution">
    <text evidence="1">The sequence shown here is derived from an EMBL/GenBank/DDBJ whole genome shotgun (WGS) entry which is preliminary data.</text>
</comment>
<dbReference type="Proteomes" id="UP001139722">
    <property type="component" value="Unassembled WGS sequence"/>
</dbReference>
<reference evidence="1" key="1">
    <citation type="submission" date="2022-06" db="EMBL/GenBank/DDBJ databases">
        <title>Sequencing the genomes of 1000 actinobacteria strains.</title>
        <authorList>
            <person name="Klenk H.-P."/>
        </authorList>
    </citation>
    <scope>NUCLEOTIDE SEQUENCE</scope>
    <source>
        <strain evidence="1">DSM 22016</strain>
    </source>
</reference>
<dbReference type="AlphaFoldDB" id="A0A9X2KEC1"/>
<accession>A0A9X2KEC1</accession>
<protein>
    <submittedName>
        <fullName evidence="1">Uncharacterized protein</fullName>
    </submittedName>
</protein>
<dbReference type="RefSeq" id="WP_156998382.1">
    <property type="nucleotide sequence ID" value="NZ_BAAANU010000009.1"/>
</dbReference>
<dbReference type="EMBL" id="JAMZDY010000001">
    <property type="protein sequence ID" value="MCP2370467.1"/>
    <property type="molecule type" value="Genomic_DNA"/>
</dbReference>
<dbReference type="PROSITE" id="PS51257">
    <property type="entry name" value="PROKAR_LIPOPROTEIN"/>
    <property type="match status" value="1"/>
</dbReference>
<proteinExistence type="predicted"/>
<evidence type="ECO:0000313" key="2">
    <source>
        <dbReference type="Proteomes" id="UP001139722"/>
    </source>
</evidence>
<gene>
    <name evidence="1" type="ORF">BJ978_001143</name>
</gene>
<organism evidence="1 2">
    <name type="scientific">Agromyces terreus</name>
    <dbReference type="NCBI Taxonomy" id="424795"/>
    <lineage>
        <taxon>Bacteria</taxon>
        <taxon>Bacillati</taxon>
        <taxon>Actinomycetota</taxon>
        <taxon>Actinomycetes</taxon>
        <taxon>Micrococcales</taxon>
        <taxon>Microbacteriaceae</taxon>
        <taxon>Agromyces</taxon>
    </lineage>
</organism>
<keyword evidence="2" id="KW-1185">Reference proteome</keyword>